<dbReference type="Gene3D" id="3.30.420.60">
    <property type="entry name" value="eRF1 domain 2"/>
    <property type="match status" value="1"/>
</dbReference>
<dbReference type="RefSeq" id="WP_131944479.1">
    <property type="nucleotide sequence ID" value="NZ_BAAAMX010000037.1"/>
</dbReference>
<name>A0A4R4NBK5_9ACTN</name>
<dbReference type="InterPro" id="IPR042226">
    <property type="entry name" value="eFR1_2_sf"/>
</dbReference>
<protein>
    <submittedName>
        <fullName evidence="1">Peptide chain release factor 1</fullName>
    </submittedName>
</protein>
<dbReference type="EMBL" id="SMJW01000296">
    <property type="protein sequence ID" value="TDC05624.1"/>
    <property type="molecule type" value="Genomic_DNA"/>
</dbReference>
<dbReference type="InterPro" id="IPR040701">
    <property type="entry name" value="Bact_RF_family2"/>
</dbReference>
<dbReference type="Gene3D" id="3.30.1330.30">
    <property type="match status" value="1"/>
</dbReference>
<dbReference type="Pfam" id="PF18844">
    <property type="entry name" value="baeRF_family2"/>
    <property type="match status" value="1"/>
</dbReference>
<dbReference type="AlphaFoldDB" id="A0A4R4NBK5"/>
<evidence type="ECO:0000313" key="1">
    <source>
        <dbReference type="EMBL" id="TDC05624.1"/>
    </source>
</evidence>
<dbReference type="SUPFAM" id="SSF55315">
    <property type="entry name" value="L30e-like"/>
    <property type="match status" value="1"/>
</dbReference>
<sequence length="376" mass="41633">MDLAFLKTLYERPGPYASVYADLTRTTEDAVKAVELRWRALRADLEDQNTPEDTLRAVERAIDEEIVLRRSEGIVVFAADGEVLYDERLPSPPQNPHATLGPLPDVLPYLAERGEKIPHLMAVVDRRGGAIDCVTAGGERSHVDVQGDEDYPIRKTKAGDWNQSRFQRAAENTWKINAKKVAHEIDRAADRCGAEAVVIAGDTRVRNAVLEEISERVLEHTVETDKNTDIGDPDIDAELRRLLRLKTYERVMTVAERFDRELANGDRAVSGLTETTTALRHGQVETLLLTADPDSDARLWIGPDPFQVAATAAELREEFGITDPEQERADAALVRAAAATDSELVVLPPDEEGPNISVGAVLRFTTTPDPNNFIRT</sequence>
<reference evidence="1 2" key="1">
    <citation type="submission" date="2019-03" db="EMBL/GenBank/DDBJ databases">
        <title>Draft genome sequences of novel Actinobacteria.</title>
        <authorList>
            <person name="Sahin N."/>
            <person name="Ay H."/>
            <person name="Saygin H."/>
        </authorList>
    </citation>
    <scope>NUCLEOTIDE SEQUENCE [LARGE SCALE GENOMIC DNA]</scope>
    <source>
        <strain evidence="1 2">DSM 45347</strain>
    </source>
</reference>
<dbReference type="InterPro" id="IPR029064">
    <property type="entry name" value="Ribosomal_eL30-like_sf"/>
</dbReference>
<comment type="caution">
    <text evidence="1">The sequence shown here is derived from an EMBL/GenBank/DDBJ whole genome shotgun (WGS) entry which is preliminary data.</text>
</comment>
<proteinExistence type="predicted"/>
<evidence type="ECO:0000313" key="2">
    <source>
        <dbReference type="Proteomes" id="UP000295431"/>
    </source>
</evidence>
<accession>A0A4R4NBK5</accession>
<dbReference type="OrthoDB" id="5179393at2"/>
<dbReference type="Proteomes" id="UP000295431">
    <property type="component" value="Unassembled WGS sequence"/>
</dbReference>
<keyword evidence="2" id="KW-1185">Reference proteome</keyword>
<organism evidence="1 2">
    <name type="scientific">Actinomadura bangladeshensis</name>
    <dbReference type="NCBI Taxonomy" id="453573"/>
    <lineage>
        <taxon>Bacteria</taxon>
        <taxon>Bacillati</taxon>
        <taxon>Actinomycetota</taxon>
        <taxon>Actinomycetes</taxon>
        <taxon>Streptosporangiales</taxon>
        <taxon>Thermomonosporaceae</taxon>
        <taxon>Actinomadura</taxon>
    </lineage>
</organism>
<gene>
    <name evidence="1" type="ORF">E1284_35155</name>
</gene>
<dbReference type="SUPFAM" id="SSF53137">
    <property type="entry name" value="Translational machinery components"/>
    <property type="match status" value="1"/>
</dbReference>